<dbReference type="EMBL" id="PTJA01000013">
    <property type="protein sequence ID" value="PPK78754.1"/>
    <property type="molecule type" value="Genomic_DNA"/>
</dbReference>
<evidence type="ECO:0000259" key="3">
    <source>
        <dbReference type="Pfam" id="PF00892"/>
    </source>
</evidence>
<feature type="transmembrane region" description="Helical" evidence="2">
    <location>
        <begin position="121"/>
        <end position="140"/>
    </location>
</feature>
<feature type="transmembrane region" description="Helical" evidence="2">
    <location>
        <begin position="146"/>
        <end position="165"/>
    </location>
</feature>
<comment type="similarity">
    <text evidence="1">Belongs to the EamA transporter family.</text>
</comment>
<feature type="transmembrane region" description="Helical" evidence="2">
    <location>
        <begin position="93"/>
        <end position="114"/>
    </location>
</feature>
<dbReference type="RefSeq" id="WP_104438831.1">
    <property type="nucleotide sequence ID" value="NZ_PTJA01000013.1"/>
</dbReference>
<keyword evidence="2" id="KW-0812">Transmembrane</keyword>
<gene>
    <name evidence="4" type="ORF">BXY41_11384</name>
</gene>
<accession>A0A2S6HMM8</accession>
<feature type="domain" description="EamA" evidence="3">
    <location>
        <begin position="148"/>
        <end position="283"/>
    </location>
</feature>
<dbReference type="InterPro" id="IPR000620">
    <property type="entry name" value="EamA_dom"/>
</dbReference>
<dbReference type="PANTHER" id="PTHR12715">
    <property type="entry name" value="TRANSPORTER, DRUG/METABOLITE EXPORTER FAMILY"/>
    <property type="match status" value="1"/>
</dbReference>
<evidence type="ECO:0000313" key="5">
    <source>
        <dbReference type="Proteomes" id="UP000237749"/>
    </source>
</evidence>
<sequence length="296" mass="33454">MKLKNNFHIYAMITIIFWSLAYVLTRLSLQYFTPFSLGFLRYFVASCTLIIVWVLTRMKLPQRKDLPYFILAGALGFFFYMIAFNLGQKTVTASTGSIVIATVPLLTAFIARFVYREKMSLVQWLALIIEFAGVAVLTLMNGILSFNIGLVWLFLAALALSLYNLLQRRLTKKYTALQTSAFSIFFGTILLAVFLPVSVRQITNAPPIQWVYLVILGVFSSAIAYVSWSKAFAKAEKTSQVSNYMFVTPFLTSLFGFLMADEIPELSTLVGGGIILFGVFVFNFGEKLWEVIKNRK</sequence>
<name>A0A2S6HMM8_9FIRM</name>
<evidence type="ECO:0000313" key="4">
    <source>
        <dbReference type="EMBL" id="PPK78754.1"/>
    </source>
</evidence>
<dbReference type="Proteomes" id="UP000237749">
    <property type="component" value="Unassembled WGS sequence"/>
</dbReference>
<keyword evidence="2" id="KW-0472">Membrane</keyword>
<keyword evidence="2" id="KW-1133">Transmembrane helix</keyword>
<dbReference type="Pfam" id="PF00892">
    <property type="entry name" value="EamA"/>
    <property type="match status" value="2"/>
</dbReference>
<dbReference type="GO" id="GO:0016020">
    <property type="term" value="C:membrane"/>
    <property type="evidence" value="ECO:0007669"/>
    <property type="project" value="InterPro"/>
</dbReference>
<reference evidence="4 5" key="1">
    <citation type="submission" date="2018-02" db="EMBL/GenBank/DDBJ databases">
        <title>Genomic Encyclopedia of Archaeal and Bacterial Type Strains, Phase II (KMG-II): from individual species to whole genera.</title>
        <authorList>
            <person name="Goeker M."/>
        </authorList>
    </citation>
    <scope>NUCLEOTIDE SEQUENCE [LARGE SCALE GENOMIC DNA]</scope>
    <source>
        <strain evidence="4 5">DSM 3808</strain>
    </source>
</reference>
<feature type="transmembrane region" description="Helical" evidence="2">
    <location>
        <begin position="177"/>
        <end position="198"/>
    </location>
</feature>
<dbReference type="OrthoDB" id="9806740at2"/>
<feature type="transmembrane region" description="Helical" evidence="2">
    <location>
        <begin position="68"/>
        <end position="87"/>
    </location>
</feature>
<dbReference type="PANTHER" id="PTHR12715:SF4">
    <property type="entry name" value="EAMA DOMAIN-CONTAINING PROTEIN"/>
    <property type="match status" value="1"/>
</dbReference>
<feature type="domain" description="EamA" evidence="3">
    <location>
        <begin position="9"/>
        <end position="138"/>
    </location>
</feature>
<feature type="transmembrane region" description="Helical" evidence="2">
    <location>
        <begin position="7"/>
        <end position="25"/>
    </location>
</feature>
<dbReference type="InterPro" id="IPR037185">
    <property type="entry name" value="EmrE-like"/>
</dbReference>
<dbReference type="AlphaFoldDB" id="A0A2S6HMM8"/>
<keyword evidence="5" id="KW-1185">Reference proteome</keyword>
<evidence type="ECO:0000256" key="2">
    <source>
        <dbReference type="SAM" id="Phobius"/>
    </source>
</evidence>
<feature type="transmembrane region" description="Helical" evidence="2">
    <location>
        <begin position="266"/>
        <end position="285"/>
    </location>
</feature>
<organism evidence="4 5">
    <name type="scientific">Lacrimispora xylanisolvens</name>
    <dbReference type="NCBI Taxonomy" id="384636"/>
    <lineage>
        <taxon>Bacteria</taxon>
        <taxon>Bacillati</taxon>
        <taxon>Bacillota</taxon>
        <taxon>Clostridia</taxon>
        <taxon>Lachnospirales</taxon>
        <taxon>Lachnospiraceae</taxon>
        <taxon>Lacrimispora</taxon>
    </lineage>
</organism>
<proteinExistence type="inferred from homology"/>
<comment type="caution">
    <text evidence="4">The sequence shown here is derived from an EMBL/GenBank/DDBJ whole genome shotgun (WGS) entry which is preliminary data.</text>
</comment>
<feature type="transmembrane region" description="Helical" evidence="2">
    <location>
        <begin position="31"/>
        <end position="56"/>
    </location>
</feature>
<dbReference type="SUPFAM" id="SSF103481">
    <property type="entry name" value="Multidrug resistance efflux transporter EmrE"/>
    <property type="match status" value="2"/>
</dbReference>
<evidence type="ECO:0000256" key="1">
    <source>
        <dbReference type="ARBA" id="ARBA00007362"/>
    </source>
</evidence>
<feature type="transmembrane region" description="Helical" evidence="2">
    <location>
        <begin position="210"/>
        <end position="229"/>
    </location>
</feature>
<protein>
    <submittedName>
        <fullName evidence="4">EamA-like transporter family protein</fullName>
    </submittedName>
</protein>
<feature type="transmembrane region" description="Helical" evidence="2">
    <location>
        <begin position="241"/>
        <end position="260"/>
    </location>
</feature>
<dbReference type="Gene3D" id="1.10.3730.20">
    <property type="match status" value="1"/>
</dbReference>
<dbReference type="InterPro" id="IPR052756">
    <property type="entry name" value="Alkyne_AA_exporter"/>
</dbReference>